<evidence type="ECO:0000256" key="6">
    <source>
        <dbReference type="ARBA" id="ARBA00022989"/>
    </source>
</evidence>
<feature type="transmembrane region" description="Helical" evidence="8">
    <location>
        <begin position="267"/>
        <end position="293"/>
    </location>
</feature>
<organism evidence="9 10">
    <name type="scientific">Pilimelia anulata</name>
    <dbReference type="NCBI Taxonomy" id="53371"/>
    <lineage>
        <taxon>Bacteria</taxon>
        <taxon>Bacillati</taxon>
        <taxon>Actinomycetota</taxon>
        <taxon>Actinomycetes</taxon>
        <taxon>Micromonosporales</taxon>
        <taxon>Micromonosporaceae</taxon>
        <taxon>Pilimelia</taxon>
    </lineage>
</organism>
<gene>
    <name evidence="9" type="ORF">GCM10010123_37490</name>
</gene>
<evidence type="ECO:0000256" key="1">
    <source>
        <dbReference type="ARBA" id="ARBA00004651"/>
    </source>
</evidence>
<feature type="transmembrane region" description="Helical" evidence="8">
    <location>
        <begin position="174"/>
        <end position="195"/>
    </location>
</feature>
<name>A0A8J3BA31_9ACTN</name>
<dbReference type="Gene3D" id="1.10.3470.10">
    <property type="entry name" value="ABC transporter involved in vitamin B12 uptake, BtuC"/>
    <property type="match status" value="1"/>
</dbReference>
<dbReference type="RefSeq" id="WP_189171496.1">
    <property type="nucleotide sequence ID" value="NZ_BMQB01000009.1"/>
</dbReference>
<accession>A0A8J3BA31</accession>
<dbReference type="GO" id="GO:0033214">
    <property type="term" value="P:siderophore-iron import into cell"/>
    <property type="evidence" value="ECO:0007669"/>
    <property type="project" value="TreeGrafter"/>
</dbReference>
<dbReference type="SUPFAM" id="SSF81345">
    <property type="entry name" value="ABC transporter involved in vitamin B12 uptake, BtuC"/>
    <property type="match status" value="1"/>
</dbReference>
<feature type="transmembrane region" description="Helical" evidence="8">
    <location>
        <begin position="147"/>
        <end position="167"/>
    </location>
</feature>
<dbReference type="InterPro" id="IPR000522">
    <property type="entry name" value="ABC_transptr_permease_BtuC"/>
</dbReference>
<evidence type="ECO:0000256" key="3">
    <source>
        <dbReference type="ARBA" id="ARBA00022448"/>
    </source>
</evidence>
<feature type="transmembrane region" description="Helical" evidence="8">
    <location>
        <begin position="123"/>
        <end position="141"/>
    </location>
</feature>
<keyword evidence="5 8" id="KW-0812">Transmembrane</keyword>
<comment type="subcellular location">
    <subcellularLocation>
        <location evidence="1">Cell membrane</location>
        <topology evidence="1">Multi-pass membrane protein</topology>
    </subcellularLocation>
</comment>
<comment type="caution">
    <text evidence="9">The sequence shown here is derived from an EMBL/GenBank/DDBJ whole genome shotgun (WGS) entry which is preliminary data.</text>
</comment>
<keyword evidence="4" id="KW-1003">Cell membrane</keyword>
<evidence type="ECO:0000256" key="4">
    <source>
        <dbReference type="ARBA" id="ARBA00022475"/>
    </source>
</evidence>
<evidence type="ECO:0000313" key="10">
    <source>
        <dbReference type="Proteomes" id="UP000649739"/>
    </source>
</evidence>
<protein>
    <submittedName>
        <fullName evidence="9">ABC transporter permease</fullName>
    </submittedName>
</protein>
<sequence length="362" mass="36424">MTDTATPPAAARPAPPPVTGVPLRLAGGRLSLLVHRRSVLVCLLLAAAGLAALAVAVSVGAFPIPLRDAAAAIVGDGPPMAELFVTGRRLPRALTALGVGLALGVAGAIFQQLTRNPLGSPDIVGFGHGAATGAIVVVIGLRGSSGAAALGALLGGVLAAAAVYLLAMRGGAHGYRLILVGIGVSAMLIAFNNFLVSRVDLRDARAATQWIVGSLYERRWPEAALIGVALLVLLPGALLLNRPLSALRVGEELAVGTGVRVDRVRPALVLVAVALTAAATACAGPVAFVALAAPQVARRLTTSSGPGLFAAGLLGAVMLLVSDILAQRLTAPGELPVGVVTAGVGGVYLAWLLLREWRAQRG</sequence>
<feature type="transmembrane region" description="Helical" evidence="8">
    <location>
        <begin position="337"/>
        <end position="354"/>
    </location>
</feature>
<feature type="transmembrane region" description="Helical" evidence="8">
    <location>
        <begin position="93"/>
        <end position="111"/>
    </location>
</feature>
<reference evidence="9" key="1">
    <citation type="journal article" date="2014" name="Int. J. Syst. Evol. Microbiol.">
        <title>Complete genome sequence of Corynebacterium casei LMG S-19264T (=DSM 44701T), isolated from a smear-ripened cheese.</title>
        <authorList>
            <consortium name="US DOE Joint Genome Institute (JGI-PGF)"/>
            <person name="Walter F."/>
            <person name="Albersmeier A."/>
            <person name="Kalinowski J."/>
            <person name="Ruckert C."/>
        </authorList>
    </citation>
    <scope>NUCLEOTIDE SEQUENCE</scope>
    <source>
        <strain evidence="9">JCM 3090</strain>
    </source>
</reference>
<feature type="transmembrane region" description="Helical" evidence="8">
    <location>
        <begin position="223"/>
        <end position="240"/>
    </location>
</feature>
<dbReference type="GO" id="GO:0022857">
    <property type="term" value="F:transmembrane transporter activity"/>
    <property type="evidence" value="ECO:0007669"/>
    <property type="project" value="InterPro"/>
</dbReference>
<keyword evidence="7 8" id="KW-0472">Membrane</keyword>
<comment type="similarity">
    <text evidence="2">Belongs to the binding-protein-dependent transport system permease family. FecCD subfamily.</text>
</comment>
<keyword evidence="10" id="KW-1185">Reference proteome</keyword>
<dbReference type="GO" id="GO:0005886">
    <property type="term" value="C:plasma membrane"/>
    <property type="evidence" value="ECO:0007669"/>
    <property type="project" value="UniProtKB-SubCell"/>
</dbReference>
<dbReference type="AlphaFoldDB" id="A0A8J3BA31"/>
<dbReference type="EMBL" id="BMQB01000009">
    <property type="protein sequence ID" value="GGK04036.1"/>
    <property type="molecule type" value="Genomic_DNA"/>
</dbReference>
<evidence type="ECO:0000256" key="2">
    <source>
        <dbReference type="ARBA" id="ARBA00007935"/>
    </source>
</evidence>
<feature type="transmembrane region" description="Helical" evidence="8">
    <location>
        <begin position="305"/>
        <end position="325"/>
    </location>
</feature>
<evidence type="ECO:0000313" key="9">
    <source>
        <dbReference type="EMBL" id="GGK04036.1"/>
    </source>
</evidence>
<evidence type="ECO:0000256" key="5">
    <source>
        <dbReference type="ARBA" id="ARBA00022692"/>
    </source>
</evidence>
<evidence type="ECO:0000256" key="7">
    <source>
        <dbReference type="ARBA" id="ARBA00023136"/>
    </source>
</evidence>
<keyword evidence="6 8" id="KW-1133">Transmembrane helix</keyword>
<dbReference type="PANTHER" id="PTHR30472:SF24">
    <property type="entry name" value="FERRIC ENTEROBACTIN TRANSPORT SYSTEM PERMEASE PROTEIN FEPG"/>
    <property type="match status" value="1"/>
</dbReference>
<proteinExistence type="inferred from homology"/>
<dbReference type="Pfam" id="PF01032">
    <property type="entry name" value="FecCD"/>
    <property type="match status" value="1"/>
</dbReference>
<feature type="transmembrane region" description="Helical" evidence="8">
    <location>
        <begin position="39"/>
        <end position="62"/>
    </location>
</feature>
<evidence type="ECO:0000256" key="8">
    <source>
        <dbReference type="SAM" id="Phobius"/>
    </source>
</evidence>
<dbReference type="PANTHER" id="PTHR30472">
    <property type="entry name" value="FERRIC ENTEROBACTIN TRANSPORT SYSTEM PERMEASE PROTEIN"/>
    <property type="match status" value="1"/>
</dbReference>
<dbReference type="InterPro" id="IPR037294">
    <property type="entry name" value="ABC_BtuC-like"/>
</dbReference>
<keyword evidence="3" id="KW-0813">Transport</keyword>
<reference evidence="9" key="2">
    <citation type="submission" date="2020-09" db="EMBL/GenBank/DDBJ databases">
        <authorList>
            <person name="Sun Q."/>
            <person name="Ohkuma M."/>
        </authorList>
    </citation>
    <scope>NUCLEOTIDE SEQUENCE</scope>
    <source>
        <strain evidence="9">JCM 3090</strain>
    </source>
</reference>
<dbReference type="Proteomes" id="UP000649739">
    <property type="component" value="Unassembled WGS sequence"/>
</dbReference>
<dbReference type="CDD" id="cd06550">
    <property type="entry name" value="TM_ABC_iron-siderophores_like"/>
    <property type="match status" value="1"/>
</dbReference>